<evidence type="ECO:0000313" key="1">
    <source>
        <dbReference type="EMBL" id="RRR74971.1"/>
    </source>
</evidence>
<dbReference type="SUPFAM" id="SSF48452">
    <property type="entry name" value="TPR-like"/>
    <property type="match status" value="1"/>
</dbReference>
<dbReference type="PANTHER" id="PTHR47691">
    <property type="entry name" value="REGULATOR-RELATED"/>
    <property type="match status" value="1"/>
</dbReference>
<name>A0A426U4W4_9CHLR</name>
<dbReference type="Proteomes" id="UP000280307">
    <property type="component" value="Unassembled WGS sequence"/>
</dbReference>
<dbReference type="Gene3D" id="1.25.40.10">
    <property type="entry name" value="Tetratricopeptide repeat domain"/>
    <property type="match status" value="1"/>
</dbReference>
<dbReference type="EMBL" id="RSAS01000224">
    <property type="protein sequence ID" value="RRR74971.1"/>
    <property type="molecule type" value="Genomic_DNA"/>
</dbReference>
<reference evidence="1 2" key="1">
    <citation type="submission" date="2018-12" db="EMBL/GenBank/DDBJ databases">
        <title>Genome Sequence of Candidatus Viridilinea halotolerans isolated from saline sulfide-rich spring.</title>
        <authorList>
            <person name="Grouzdev D.S."/>
            <person name="Burganskaya E.I."/>
            <person name="Krutkina M.S."/>
            <person name="Sukhacheva M.V."/>
            <person name="Gorlenko V.M."/>
        </authorList>
    </citation>
    <scope>NUCLEOTIDE SEQUENCE [LARGE SCALE GENOMIC DNA]</scope>
    <source>
        <strain evidence="1">Chok-6</strain>
    </source>
</reference>
<comment type="caution">
    <text evidence="1">The sequence shown here is derived from an EMBL/GenBank/DDBJ whole genome shotgun (WGS) entry which is preliminary data.</text>
</comment>
<evidence type="ECO:0008006" key="3">
    <source>
        <dbReference type="Google" id="ProtNLM"/>
    </source>
</evidence>
<dbReference type="InterPro" id="IPR011990">
    <property type="entry name" value="TPR-like_helical_dom_sf"/>
</dbReference>
<proteinExistence type="predicted"/>
<organism evidence="1 2">
    <name type="scientific">Candidatus Viridilinea halotolerans</name>
    <dbReference type="NCBI Taxonomy" id="2491704"/>
    <lineage>
        <taxon>Bacteria</taxon>
        <taxon>Bacillati</taxon>
        <taxon>Chloroflexota</taxon>
        <taxon>Chloroflexia</taxon>
        <taxon>Chloroflexales</taxon>
        <taxon>Chloroflexineae</taxon>
        <taxon>Oscillochloridaceae</taxon>
        <taxon>Candidatus Viridilinea</taxon>
    </lineage>
</organism>
<dbReference type="PANTHER" id="PTHR47691:SF3">
    <property type="entry name" value="HTH-TYPE TRANSCRIPTIONAL REGULATOR RV0890C-RELATED"/>
    <property type="match status" value="1"/>
</dbReference>
<evidence type="ECO:0000313" key="2">
    <source>
        <dbReference type="Proteomes" id="UP000280307"/>
    </source>
</evidence>
<dbReference type="AlphaFoldDB" id="A0A426U4W4"/>
<sequence length="415" mass="48144">MGDLYAARGELFTDLFERAWSLLDEGARRILLVATFFPTSANGEALSISSDVQHFAFDRAIERLSDMALLDMQQKDLNSPVRYVLHPLVRAFACARLADHPELEESARKRWIQWALNLSSQVGYCWNDIQKLDLIEDEHETIFFTIFWCYKNNKFDEVMKLANNVGFFFQVRFGWRRRLELDQIYLDVAEKIHSNEDILVGLLRVLEGLSRTGQLAQAKQIKERISKDFSEYQISSKNRQRLKKSFGVYYMCNQNYRQAITVFENFLDNENDVSDSRNLINRRWLADAYLAVGRKADAKMQFNEIINLAERLNYTRMITYIKTQFAHLSIDEKDYDLGSALLKEAESLANACKDRQRLARIKYLTGRKALNCGGIVTARGALLEAIDLFERLGMSRDLAEAREALRELQDHALEQ</sequence>
<gene>
    <name evidence="1" type="ORF">EI684_05850</name>
</gene>
<accession>A0A426U4W4</accession>
<protein>
    <recommendedName>
        <fullName evidence="3">Tetratricopeptide repeat protein</fullName>
    </recommendedName>
</protein>